<dbReference type="EMBL" id="FO681348">
    <property type="protein sequence ID" value="CCV66194.1"/>
    <property type="molecule type" value="Genomic_DNA"/>
</dbReference>
<feature type="transmembrane region" description="Helical" evidence="8">
    <location>
        <begin position="223"/>
        <end position="244"/>
    </location>
</feature>
<keyword evidence="11" id="KW-1185">Reference proteome</keyword>
<organism evidence="10 11">
    <name type="scientific">Acholeplasma brassicae</name>
    <dbReference type="NCBI Taxonomy" id="61635"/>
    <lineage>
        <taxon>Bacteria</taxon>
        <taxon>Bacillati</taxon>
        <taxon>Mycoplasmatota</taxon>
        <taxon>Mollicutes</taxon>
        <taxon>Acholeplasmatales</taxon>
        <taxon>Acholeplasmataceae</taxon>
        <taxon>Acholeplasma</taxon>
    </lineage>
</organism>
<keyword evidence="4 8" id="KW-1003">Cell membrane</keyword>
<keyword evidence="3" id="KW-0813">Transport</keyword>
<dbReference type="InterPro" id="IPR000515">
    <property type="entry name" value="MetI-like"/>
</dbReference>
<dbReference type="Pfam" id="PF00528">
    <property type="entry name" value="BPD_transp_1"/>
    <property type="match status" value="1"/>
</dbReference>
<evidence type="ECO:0000259" key="9">
    <source>
        <dbReference type="PROSITE" id="PS50928"/>
    </source>
</evidence>
<evidence type="ECO:0000256" key="3">
    <source>
        <dbReference type="ARBA" id="ARBA00022448"/>
    </source>
</evidence>
<dbReference type="Gene3D" id="1.10.3720.10">
    <property type="entry name" value="MetI-like"/>
    <property type="match status" value="1"/>
</dbReference>
<feature type="domain" description="ABC transmembrane type-1" evidence="9">
    <location>
        <begin position="178"/>
        <end position="386"/>
    </location>
</feature>
<dbReference type="PANTHER" id="PTHR43470">
    <property type="entry name" value="PHOSPHATE TRANSPORT SYSTEM PERMEASE PROTEIN PSTA-RELATED"/>
    <property type="match status" value="1"/>
</dbReference>
<feature type="transmembrane region" description="Helical" evidence="8">
    <location>
        <begin position="367"/>
        <end position="386"/>
    </location>
</feature>
<dbReference type="InterPro" id="IPR005672">
    <property type="entry name" value="Phosphate_PstA"/>
</dbReference>
<dbReference type="GO" id="GO:0005886">
    <property type="term" value="C:plasma membrane"/>
    <property type="evidence" value="ECO:0007669"/>
    <property type="project" value="UniProtKB-SubCell"/>
</dbReference>
<evidence type="ECO:0000256" key="6">
    <source>
        <dbReference type="ARBA" id="ARBA00022989"/>
    </source>
</evidence>
<dbReference type="KEGG" id="abra:BN85311730"/>
<dbReference type="Proteomes" id="UP000032737">
    <property type="component" value="Chromosome"/>
</dbReference>
<dbReference type="HOGENOM" id="CLU_033621_2_2_14"/>
<comment type="similarity">
    <text evidence="2 8">Belongs to the binding-protein-dependent transport system permease family. CysTW subfamily.</text>
</comment>
<keyword evidence="6 8" id="KW-1133">Transmembrane helix</keyword>
<evidence type="ECO:0000256" key="1">
    <source>
        <dbReference type="ARBA" id="ARBA00004651"/>
    </source>
</evidence>
<reference evidence="10 11" key="1">
    <citation type="journal article" date="2013" name="J. Mol. Microbiol. Biotechnol.">
        <title>Analysis of the Complete Genomes of Acholeplasma brassicae , A. palmae and A. laidlawii and Their Comparison to the Obligate Parasites from ' Candidatus Phytoplasma'.</title>
        <authorList>
            <person name="Kube M."/>
            <person name="Siewert C."/>
            <person name="Migdoll A.M."/>
            <person name="Duduk B."/>
            <person name="Holz S."/>
            <person name="Rabus R."/>
            <person name="Seemuller E."/>
            <person name="Mitrovic J."/>
            <person name="Muller I."/>
            <person name="Buttner C."/>
            <person name="Reinhardt R."/>
        </authorList>
    </citation>
    <scope>NUCLEOTIDE SEQUENCE [LARGE SCALE GENOMIC DNA]</scope>
    <source>
        <strain evidence="11">0502</strain>
    </source>
</reference>
<dbReference type="STRING" id="61635.BN85311730"/>
<feature type="transmembrane region" description="Helical" evidence="8">
    <location>
        <begin position="250"/>
        <end position="270"/>
    </location>
</feature>
<dbReference type="GO" id="GO:0005315">
    <property type="term" value="F:phosphate transmembrane transporter activity"/>
    <property type="evidence" value="ECO:0007669"/>
    <property type="project" value="InterPro"/>
</dbReference>
<dbReference type="GO" id="GO:0035435">
    <property type="term" value="P:phosphate ion transmembrane transport"/>
    <property type="evidence" value="ECO:0007669"/>
    <property type="project" value="InterPro"/>
</dbReference>
<keyword evidence="5 8" id="KW-0812">Transmembrane</keyword>
<evidence type="ECO:0000256" key="7">
    <source>
        <dbReference type="ARBA" id="ARBA00023136"/>
    </source>
</evidence>
<dbReference type="SUPFAM" id="SSF161098">
    <property type="entry name" value="MetI-like"/>
    <property type="match status" value="1"/>
</dbReference>
<feature type="transmembrane region" description="Helical" evidence="8">
    <location>
        <begin position="303"/>
        <end position="323"/>
    </location>
</feature>
<accession>U4KT74</accession>
<gene>
    <name evidence="10" type="primary">pstA</name>
    <name evidence="10" type="ORF">BN85311730</name>
</gene>
<dbReference type="PANTHER" id="PTHR43470:SF3">
    <property type="entry name" value="PHOSPHATE TRANSPORT SYSTEM PERMEASE PROTEIN PSTA-RELATED"/>
    <property type="match status" value="1"/>
</dbReference>
<keyword evidence="7 8" id="KW-0472">Membrane</keyword>
<dbReference type="OrthoDB" id="9785113at2"/>
<dbReference type="PROSITE" id="PS50928">
    <property type="entry name" value="ABC_TM1"/>
    <property type="match status" value="1"/>
</dbReference>
<dbReference type="AlphaFoldDB" id="U4KT74"/>
<evidence type="ECO:0000256" key="2">
    <source>
        <dbReference type="ARBA" id="ARBA00007069"/>
    </source>
</evidence>
<comment type="subcellular location">
    <subcellularLocation>
        <location evidence="1 8">Cell membrane</location>
        <topology evidence="1 8">Multi-pass membrane protein</topology>
    </subcellularLocation>
</comment>
<feature type="transmembrane region" description="Helical" evidence="8">
    <location>
        <begin position="182"/>
        <end position="203"/>
    </location>
</feature>
<dbReference type="CDD" id="cd06261">
    <property type="entry name" value="TM_PBP2"/>
    <property type="match status" value="1"/>
</dbReference>
<name>U4KT74_9MOLU</name>
<dbReference type="RefSeq" id="WP_030005054.1">
    <property type="nucleotide sequence ID" value="NC_022549.1"/>
</dbReference>
<evidence type="ECO:0000256" key="4">
    <source>
        <dbReference type="ARBA" id="ARBA00022475"/>
    </source>
</evidence>
<dbReference type="NCBIfam" id="TIGR00974">
    <property type="entry name" value="3a0107s02c"/>
    <property type="match status" value="1"/>
</dbReference>
<evidence type="ECO:0000256" key="5">
    <source>
        <dbReference type="ARBA" id="ARBA00022692"/>
    </source>
</evidence>
<protein>
    <recommendedName>
        <fullName evidence="8">Phosphate transport system permease protein PstA</fullName>
    </recommendedName>
</protein>
<dbReference type="InterPro" id="IPR035906">
    <property type="entry name" value="MetI-like_sf"/>
</dbReference>
<evidence type="ECO:0000256" key="8">
    <source>
        <dbReference type="RuleBase" id="RU363043"/>
    </source>
</evidence>
<sequence>MFRKRKTHDRFYYSLTYVSIGFTFLTLLSLVLYALVKGSSLINLDLIKNNYESVTYIGRPSETVVNCDCSYETKDLRVYYSEKWGIGLTDDTDLMGKTVVRVVYLDKASVFNELVDKGISEQPLRLKVDQTIVRIAYYDQGSSLSRYGAKKMIEDLDLVDNFREVEFQVPGGGIRGSIVTTLYLIVWSLVFSLPIGIGAAIYLNEYQKPNRVNKVLRSLIEMLTGVPSIIYGLMGLAVFVPLTIRLTSATGGNLISGALTMSVILLPVIIRTTEESLKVVPDEYRQASIALGATKHQTTFKIILPNAFGGILTATLLSIGRIIGESAALVFAIGATIKDEVSLTTQSASLSVHIWQMMSDEPANVELSAAIALIILLIVLTLNLLIKLIARKFTLKGINNHV</sequence>
<evidence type="ECO:0000313" key="10">
    <source>
        <dbReference type="EMBL" id="CCV66194.1"/>
    </source>
</evidence>
<feature type="transmembrane region" description="Helical" evidence="8">
    <location>
        <begin position="12"/>
        <end position="36"/>
    </location>
</feature>
<evidence type="ECO:0000313" key="11">
    <source>
        <dbReference type="Proteomes" id="UP000032737"/>
    </source>
</evidence>
<proteinExistence type="inferred from homology"/>